<protein>
    <submittedName>
        <fullName evidence="2">Uncharacterized protein</fullName>
    </submittedName>
</protein>
<dbReference type="Proteomes" id="UP000572268">
    <property type="component" value="Unassembled WGS sequence"/>
</dbReference>
<feature type="region of interest" description="Disordered" evidence="1">
    <location>
        <begin position="1"/>
        <end position="33"/>
    </location>
</feature>
<evidence type="ECO:0000256" key="1">
    <source>
        <dbReference type="SAM" id="MobiDB-lite"/>
    </source>
</evidence>
<proteinExistence type="predicted"/>
<gene>
    <name evidence="2" type="ORF">FOL46_001065</name>
</gene>
<dbReference type="AlphaFoldDB" id="A0A7J6MVS1"/>
<feature type="compositionally biased region" description="Basic and acidic residues" evidence="1">
    <location>
        <begin position="88"/>
        <end position="98"/>
    </location>
</feature>
<organism evidence="2 3">
    <name type="scientific">Perkinsus olseni</name>
    <name type="common">Perkinsus atlanticus</name>
    <dbReference type="NCBI Taxonomy" id="32597"/>
    <lineage>
        <taxon>Eukaryota</taxon>
        <taxon>Sar</taxon>
        <taxon>Alveolata</taxon>
        <taxon>Perkinsozoa</taxon>
        <taxon>Perkinsea</taxon>
        <taxon>Perkinsida</taxon>
        <taxon>Perkinsidae</taxon>
        <taxon>Perkinsus</taxon>
    </lineage>
</organism>
<reference evidence="2 3" key="1">
    <citation type="submission" date="2020-04" db="EMBL/GenBank/DDBJ databases">
        <title>Perkinsus olseni comparative genomics.</title>
        <authorList>
            <person name="Bogema D.R."/>
        </authorList>
    </citation>
    <scope>NUCLEOTIDE SEQUENCE [LARGE SCALE GENOMIC DNA]</scope>
    <source>
        <strain evidence="2">ATCC PRA-31</strain>
    </source>
</reference>
<comment type="caution">
    <text evidence="2">The sequence shown here is derived from an EMBL/GenBank/DDBJ whole genome shotgun (WGS) entry which is preliminary data.</text>
</comment>
<evidence type="ECO:0000313" key="3">
    <source>
        <dbReference type="Proteomes" id="UP000572268"/>
    </source>
</evidence>
<feature type="compositionally biased region" description="Basic and acidic residues" evidence="1">
    <location>
        <begin position="48"/>
        <end position="73"/>
    </location>
</feature>
<dbReference type="EMBL" id="JABANN010000013">
    <property type="protein sequence ID" value="KAF4675536.1"/>
    <property type="molecule type" value="Genomic_DNA"/>
</dbReference>
<sequence length="107" mass="12452">MAEQGISPDGDAAVPVERAAEAGEEASLDSPAQRRVLRRVIDVETEDPRRLPYRGRPRDKSYKPYYRSKDRRQYRQSKIAARQRASSRLKDLREEVRAEKRKRAAQK</sequence>
<feature type="region of interest" description="Disordered" evidence="1">
    <location>
        <begin position="48"/>
        <end position="107"/>
    </location>
</feature>
<name>A0A7J6MVS1_PEROL</name>
<accession>A0A7J6MVS1</accession>
<evidence type="ECO:0000313" key="2">
    <source>
        <dbReference type="EMBL" id="KAF4675536.1"/>
    </source>
</evidence>